<organism evidence="2 3">
    <name type="scientific">Glonium stellatum</name>
    <dbReference type="NCBI Taxonomy" id="574774"/>
    <lineage>
        <taxon>Eukaryota</taxon>
        <taxon>Fungi</taxon>
        <taxon>Dikarya</taxon>
        <taxon>Ascomycota</taxon>
        <taxon>Pezizomycotina</taxon>
        <taxon>Dothideomycetes</taxon>
        <taxon>Pleosporomycetidae</taxon>
        <taxon>Gloniales</taxon>
        <taxon>Gloniaceae</taxon>
        <taxon>Glonium</taxon>
    </lineage>
</organism>
<dbReference type="EMBL" id="KV749303">
    <property type="protein sequence ID" value="OCL10132.1"/>
    <property type="molecule type" value="Genomic_DNA"/>
</dbReference>
<evidence type="ECO:0000313" key="2">
    <source>
        <dbReference type="EMBL" id="OCL10132.1"/>
    </source>
</evidence>
<reference evidence="2 3" key="1">
    <citation type="journal article" date="2016" name="Nat. Commun.">
        <title>Ectomycorrhizal ecology is imprinted in the genome of the dominant symbiotic fungus Cenococcum geophilum.</title>
        <authorList>
            <consortium name="DOE Joint Genome Institute"/>
            <person name="Peter M."/>
            <person name="Kohler A."/>
            <person name="Ohm R.A."/>
            <person name="Kuo A."/>
            <person name="Krutzmann J."/>
            <person name="Morin E."/>
            <person name="Arend M."/>
            <person name="Barry K.W."/>
            <person name="Binder M."/>
            <person name="Choi C."/>
            <person name="Clum A."/>
            <person name="Copeland A."/>
            <person name="Grisel N."/>
            <person name="Haridas S."/>
            <person name="Kipfer T."/>
            <person name="LaButti K."/>
            <person name="Lindquist E."/>
            <person name="Lipzen A."/>
            <person name="Maire R."/>
            <person name="Meier B."/>
            <person name="Mihaltcheva S."/>
            <person name="Molinier V."/>
            <person name="Murat C."/>
            <person name="Poggeler S."/>
            <person name="Quandt C.A."/>
            <person name="Sperisen C."/>
            <person name="Tritt A."/>
            <person name="Tisserant E."/>
            <person name="Crous P.W."/>
            <person name="Henrissat B."/>
            <person name="Nehls U."/>
            <person name="Egli S."/>
            <person name="Spatafora J.W."/>
            <person name="Grigoriev I.V."/>
            <person name="Martin F.M."/>
        </authorList>
    </citation>
    <scope>NUCLEOTIDE SEQUENCE [LARGE SCALE GENOMIC DNA]</scope>
    <source>
        <strain evidence="2 3">CBS 207.34</strain>
    </source>
</reference>
<keyword evidence="3" id="KW-1185">Reference proteome</keyword>
<dbReference type="OrthoDB" id="194358at2759"/>
<dbReference type="InterPro" id="IPR010730">
    <property type="entry name" value="HET"/>
</dbReference>
<dbReference type="InterPro" id="IPR052895">
    <property type="entry name" value="HetReg/Transcr_Mod"/>
</dbReference>
<name>A0A8E2F3Z3_9PEZI</name>
<evidence type="ECO:0000313" key="3">
    <source>
        <dbReference type="Proteomes" id="UP000250140"/>
    </source>
</evidence>
<dbReference type="PANTHER" id="PTHR24148:SF64">
    <property type="entry name" value="HETEROKARYON INCOMPATIBILITY DOMAIN-CONTAINING PROTEIN"/>
    <property type="match status" value="1"/>
</dbReference>
<accession>A0A8E2F3Z3</accession>
<sequence>IDPAGDIRLVRLLPKQTQGIICEIIHVPLASAPAYEAFSYSWGTNIRDQNLLCTDEYTKGEARNLAITANLMTALRRLQLEKEPRNLWIDQISINQSDDREKVHQVCMMGHIYERCVRVIIWLGEETDELR</sequence>
<gene>
    <name evidence="2" type="ORF">AOQ84DRAFT_276076</name>
</gene>
<evidence type="ECO:0000259" key="1">
    <source>
        <dbReference type="Pfam" id="PF06985"/>
    </source>
</evidence>
<dbReference type="AlphaFoldDB" id="A0A8E2F3Z3"/>
<protein>
    <submittedName>
        <fullName evidence="2">HET-domain-containing protein</fullName>
    </submittedName>
</protein>
<feature type="non-terminal residue" evidence="2">
    <location>
        <position position="131"/>
    </location>
</feature>
<feature type="domain" description="Heterokaryon incompatibility" evidence="1">
    <location>
        <begin position="35"/>
        <end position="129"/>
    </location>
</feature>
<feature type="non-terminal residue" evidence="2">
    <location>
        <position position="1"/>
    </location>
</feature>
<proteinExistence type="predicted"/>
<dbReference type="Pfam" id="PF06985">
    <property type="entry name" value="HET"/>
    <property type="match status" value="1"/>
</dbReference>
<dbReference type="PANTHER" id="PTHR24148">
    <property type="entry name" value="ANKYRIN REPEAT DOMAIN-CONTAINING PROTEIN 39 HOMOLOG-RELATED"/>
    <property type="match status" value="1"/>
</dbReference>
<dbReference type="Proteomes" id="UP000250140">
    <property type="component" value="Unassembled WGS sequence"/>
</dbReference>